<name>A0A0N0BXX1_BRAJP</name>
<evidence type="ECO:0000313" key="3">
    <source>
        <dbReference type="Proteomes" id="UP000181962"/>
    </source>
</evidence>
<gene>
    <name evidence="2" type="ORF">ABIF63_010015</name>
    <name evidence="1" type="ORF">BKD09_00150</name>
</gene>
<dbReference type="EMBL" id="CP017637">
    <property type="protein sequence ID" value="APG06725.1"/>
    <property type="molecule type" value="Genomic_DNA"/>
</dbReference>
<evidence type="ECO:0000313" key="4">
    <source>
        <dbReference type="Proteomes" id="UP001549291"/>
    </source>
</evidence>
<dbReference type="PANTHER" id="PTHR37936">
    <property type="entry name" value="TRANSPOSASE INSC FOR INSERTION ELEMENT IS2A-RELATED"/>
    <property type="match status" value="1"/>
</dbReference>
<dbReference type="Pfam" id="PF01527">
    <property type="entry name" value="HTH_Tnp_1"/>
    <property type="match status" value="1"/>
</dbReference>
<organism evidence="1 3">
    <name type="scientific">Bradyrhizobium japonicum</name>
    <dbReference type="NCBI Taxonomy" id="375"/>
    <lineage>
        <taxon>Bacteria</taxon>
        <taxon>Pseudomonadati</taxon>
        <taxon>Pseudomonadota</taxon>
        <taxon>Alphaproteobacteria</taxon>
        <taxon>Hyphomicrobiales</taxon>
        <taxon>Nitrobacteraceae</taxon>
        <taxon>Bradyrhizobium</taxon>
    </lineage>
</organism>
<dbReference type="PATRIC" id="fig|375.38.peg.4382"/>
<dbReference type="GO" id="GO:0006313">
    <property type="term" value="P:DNA transposition"/>
    <property type="evidence" value="ECO:0007669"/>
    <property type="project" value="InterPro"/>
</dbReference>
<dbReference type="NCBIfam" id="NF047595">
    <property type="entry name" value="IS66_ISRel24_TnpA"/>
    <property type="match status" value="1"/>
</dbReference>
<protein>
    <submittedName>
        <fullName evidence="2">Transposase</fullName>
    </submittedName>
</protein>
<proteinExistence type="predicted"/>
<keyword evidence="4" id="KW-1185">Reference proteome</keyword>
<evidence type="ECO:0000313" key="1">
    <source>
        <dbReference type="EMBL" id="APG06725.1"/>
    </source>
</evidence>
<dbReference type="AlphaFoldDB" id="A0A0N0BXX1"/>
<reference evidence="2 4" key="2">
    <citation type="submission" date="2024-06" db="EMBL/GenBank/DDBJ databases">
        <title>Genomic Encyclopedia of Type Strains, Phase V (KMG-V): Genome sequencing to study the core and pangenomes of soil and plant-associated prokaryotes.</title>
        <authorList>
            <person name="Whitman W."/>
        </authorList>
    </citation>
    <scope>NUCLEOTIDE SEQUENCE [LARGE SCALE GENOMIC DNA]</scope>
    <source>
        <strain evidence="2 4">USDA 160</strain>
    </source>
</reference>
<dbReference type="GO" id="GO:0004803">
    <property type="term" value="F:transposase activity"/>
    <property type="evidence" value="ECO:0007669"/>
    <property type="project" value="InterPro"/>
</dbReference>
<dbReference type="InterPro" id="IPR002514">
    <property type="entry name" value="Transposase_8"/>
</dbReference>
<reference evidence="1 3" key="1">
    <citation type="submission" date="2016-11" db="EMBL/GenBank/DDBJ databases">
        <title>Complete Genome Sequence of Bradyrhizobium sp. strain J5, an isolated from soybean nodule in Hokkaido.</title>
        <authorList>
            <person name="Kanehara K."/>
        </authorList>
    </citation>
    <scope>NUCLEOTIDE SEQUENCE [LARGE SCALE GENOMIC DNA]</scope>
    <source>
        <strain evidence="1 3">J5</strain>
    </source>
</reference>
<dbReference type="KEGG" id="bjp:RN69_00165"/>
<dbReference type="InterPro" id="IPR010921">
    <property type="entry name" value="Trp_repressor/repl_initiator"/>
</dbReference>
<dbReference type="Proteomes" id="UP001549291">
    <property type="component" value="Unassembled WGS sequence"/>
</dbReference>
<accession>A0A0N0BXX1</accession>
<dbReference type="SUPFAM" id="SSF48295">
    <property type="entry name" value="TrpR-like"/>
    <property type="match status" value="1"/>
</dbReference>
<dbReference type="GO" id="GO:0043565">
    <property type="term" value="F:sequence-specific DNA binding"/>
    <property type="evidence" value="ECO:0007669"/>
    <property type="project" value="InterPro"/>
</dbReference>
<evidence type="ECO:0000313" key="2">
    <source>
        <dbReference type="EMBL" id="MET4725909.1"/>
    </source>
</evidence>
<dbReference type="PANTHER" id="PTHR37936:SF3">
    <property type="entry name" value="TRANSPOSASE INSC FOR INSERTION ELEMENT IS2A-RELATED"/>
    <property type="match status" value="1"/>
</dbReference>
<dbReference type="GeneID" id="92963869"/>
<dbReference type="EMBL" id="JBEPTQ010000002">
    <property type="protein sequence ID" value="MET4725909.1"/>
    <property type="molecule type" value="Genomic_DNA"/>
</dbReference>
<dbReference type="Proteomes" id="UP000181962">
    <property type="component" value="Chromosome"/>
</dbReference>
<sequence>MTDHMPMPKVSRLEVVSTGARRRWTLEEKQRIVTESYGGPRLVSVTARRNGLSTSQLFTWRRLAREGKLSGDAAPVLVPVEMTPAAAPISSGAPQPVSSPPAQRARAGIIEIELGGGCRVRVDRDVDAEALQRVLELLRRR</sequence>
<dbReference type="PhylomeDB" id="A0A0N0BXX1"/>
<dbReference type="RefSeq" id="WP_011082866.1">
    <property type="nucleotide sequence ID" value="NZ_BJNK01000034.1"/>
</dbReference>